<organism evidence="15 16">
    <name type="scientific">Syphacia muris</name>
    <dbReference type="NCBI Taxonomy" id="451379"/>
    <lineage>
        <taxon>Eukaryota</taxon>
        <taxon>Metazoa</taxon>
        <taxon>Ecdysozoa</taxon>
        <taxon>Nematoda</taxon>
        <taxon>Chromadorea</taxon>
        <taxon>Rhabditida</taxon>
        <taxon>Spirurina</taxon>
        <taxon>Oxyuridomorpha</taxon>
        <taxon>Oxyuroidea</taxon>
        <taxon>Oxyuridae</taxon>
        <taxon>Syphacia</taxon>
    </lineage>
</organism>
<dbReference type="InterPro" id="IPR027417">
    <property type="entry name" value="P-loop_NTPase"/>
</dbReference>
<dbReference type="SUPFAM" id="SSF49899">
    <property type="entry name" value="Concanavalin A-like lectins/glucanases"/>
    <property type="match status" value="1"/>
</dbReference>
<accession>A0A0N5A8A6</accession>
<dbReference type="InterPro" id="IPR001650">
    <property type="entry name" value="Helicase_C-like"/>
</dbReference>
<dbReference type="SMART" id="SM00449">
    <property type="entry name" value="SPRY"/>
    <property type="match status" value="1"/>
</dbReference>
<evidence type="ECO:0000259" key="12">
    <source>
        <dbReference type="PROSITE" id="PS51192"/>
    </source>
</evidence>
<dbReference type="GO" id="GO:0004527">
    <property type="term" value="F:exonuclease activity"/>
    <property type="evidence" value="ECO:0007669"/>
    <property type="project" value="UniProtKB-KW"/>
</dbReference>
<dbReference type="Proteomes" id="UP000046393">
    <property type="component" value="Unplaced"/>
</dbReference>
<evidence type="ECO:0000256" key="2">
    <source>
        <dbReference type="ARBA" id="ARBA00022722"/>
    </source>
</evidence>
<evidence type="ECO:0000256" key="5">
    <source>
        <dbReference type="ARBA" id="ARBA00022806"/>
    </source>
</evidence>
<keyword evidence="7 10" id="KW-0067">ATP-binding</keyword>
<comment type="domain">
    <text evidence="10">The helicase domain is involved in the stimulation of RELA transcriptional activity.</text>
</comment>
<proteinExistence type="inferred from homology"/>
<evidence type="ECO:0000256" key="10">
    <source>
        <dbReference type="RuleBase" id="RU365068"/>
    </source>
</evidence>
<feature type="domain" description="DEAD-box RNA helicase Q" evidence="14">
    <location>
        <begin position="2"/>
        <end position="30"/>
    </location>
</feature>
<evidence type="ECO:0000259" key="14">
    <source>
        <dbReference type="PROSITE" id="PS51195"/>
    </source>
</evidence>
<dbReference type="GO" id="GO:0005524">
    <property type="term" value="F:ATP binding"/>
    <property type="evidence" value="ECO:0007669"/>
    <property type="project" value="UniProtKB-UniRule"/>
</dbReference>
<dbReference type="PROSITE" id="PS51192">
    <property type="entry name" value="HELICASE_ATP_BIND_1"/>
    <property type="match status" value="1"/>
</dbReference>
<dbReference type="FunFam" id="2.60.120.920:FF:000076">
    <property type="entry name" value="ATP-dependent RNA helicase DDX1"/>
    <property type="match status" value="1"/>
</dbReference>
<dbReference type="InterPro" id="IPR011545">
    <property type="entry name" value="DEAD/DEAH_box_helicase_dom"/>
</dbReference>
<feature type="short sequence motif" description="Q motif" evidence="9">
    <location>
        <begin position="2"/>
        <end position="30"/>
    </location>
</feature>
<name>A0A0N5A8A6_9BILA</name>
<evidence type="ECO:0000256" key="7">
    <source>
        <dbReference type="ARBA" id="ARBA00022840"/>
    </source>
</evidence>
<dbReference type="AlphaFoldDB" id="A0A0N5A8A6"/>
<feature type="domain" description="B30.2/SPRY" evidence="11">
    <location>
        <begin position="99"/>
        <end position="276"/>
    </location>
</feature>
<dbReference type="Gene3D" id="3.40.50.300">
    <property type="entry name" value="P-loop containing nucleotide triphosphate hydrolases"/>
    <property type="match status" value="3"/>
</dbReference>
<dbReference type="InterPro" id="IPR014001">
    <property type="entry name" value="Helicase_ATP-bd"/>
</dbReference>
<dbReference type="Pfam" id="PF00622">
    <property type="entry name" value="SPRY"/>
    <property type="match status" value="1"/>
</dbReference>
<dbReference type="EC" id="3.6.4.13" evidence="10"/>
<dbReference type="CDD" id="cd18787">
    <property type="entry name" value="SF2_C_DEAD"/>
    <property type="match status" value="1"/>
</dbReference>
<keyword evidence="3 10" id="KW-0547">Nucleotide-binding</keyword>
<dbReference type="GO" id="GO:0003724">
    <property type="term" value="F:RNA helicase activity"/>
    <property type="evidence" value="ECO:0007669"/>
    <property type="project" value="UniProtKB-EC"/>
</dbReference>
<evidence type="ECO:0000256" key="6">
    <source>
        <dbReference type="ARBA" id="ARBA00022839"/>
    </source>
</evidence>
<evidence type="ECO:0000256" key="9">
    <source>
        <dbReference type="PROSITE-ProRule" id="PRU00552"/>
    </source>
</evidence>
<dbReference type="CDD" id="cd12873">
    <property type="entry name" value="SPRY_DDX1"/>
    <property type="match status" value="1"/>
</dbReference>
<dbReference type="WBParaSite" id="SMUV_0000029501-mRNA-1">
    <property type="protein sequence ID" value="SMUV_0000029501-mRNA-1"/>
    <property type="gene ID" value="SMUV_0000029501"/>
</dbReference>
<sequence length="732" mass="81567">MTAFEELGVLPELGQAVDEMGWNLPSDIQSEGIPAILGGGDVLMAAETGSGKTGAFCLPVLQIVWETLRDQMSGKKHNLPSGRLLKKSSFLTALSDIYFYVYFLKRCNNHFYSCLDKKWKLNENDRDNNLAIDKDGLLCSSCDPQKWLGARCNHGVVGKGKYYYEGYVASDGLCRLGWSTPDASLNLGTDRFGFGYGGTGKKSCNKQFDNYGKSFTLGDTIGCLLDLDSMTISFAKNGQNYGKAFDIPAQMKNLQFFPAVVLKNAQIRFNYGDSELKYLPEGYVGVCKANFENTVEFLHGSNNSGNKKTPDPNAPACIILEPTKELAEQTNQQIEVFKKNLKDPIVRNVLVVGNVPISEQLKQIAAGVDIITATPGRLLDFVETKKISLLNCRFFILDEADSLASAKNHLSTIERLYAMLPRITPDGARLQMIVCSATLHNFDVKKLADKMMHFPQWVDLKGQDTVPDTVHHVVCKVDAKQDKMWIRIRQQDRIQTDGIHLSDDIRPGSNSAETLSEGTKILKAEYLLKAYLTCSCLHSDRKPDERKRNFEAFKQKMVKFLICTDVAARGIDVRGVPFVINLTLPDEKTNYLHRIGRVGRAERMGLAISLVSAYPEKVWYHTCPSRGLKCNNTKLTSERGCAIWYDELKLLGDIEEHLGVTITQIDSDMVVPLDEFDGKVVYGAKRINAGGSHEGHAVQMSGAVTLLADLERSLQLSYLRMFIESKPGKNER</sequence>
<evidence type="ECO:0000259" key="13">
    <source>
        <dbReference type="PROSITE" id="PS51194"/>
    </source>
</evidence>
<comment type="function">
    <text evidence="10">RNA helicase.</text>
</comment>
<evidence type="ECO:0000313" key="15">
    <source>
        <dbReference type="Proteomes" id="UP000046393"/>
    </source>
</evidence>
<reference evidence="16" key="1">
    <citation type="submission" date="2017-02" db="UniProtKB">
        <authorList>
            <consortium name="WormBaseParasite"/>
        </authorList>
    </citation>
    <scope>IDENTIFICATION</scope>
</reference>
<dbReference type="STRING" id="451379.A0A0N5A8A6"/>
<evidence type="ECO:0000256" key="4">
    <source>
        <dbReference type="ARBA" id="ARBA00022801"/>
    </source>
</evidence>
<feature type="domain" description="Helicase C-terminal" evidence="13">
    <location>
        <begin position="480"/>
        <end position="677"/>
    </location>
</feature>
<dbReference type="Pfam" id="PF00270">
    <property type="entry name" value="DEAD"/>
    <property type="match status" value="2"/>
</dbReference>
<comment type="catalytic activity">
    <reaction evidence="10">
        <text>ATP + H2O = ADP + phosphate + H(+)</text>
        <dbReference type="Rhea" id="RHEA:13065"/>
        <dbReference type="ChEBI" id="CHEBI:15377"/>
        <dbReference type="ChEBI" id="CHEBI:15378"/>
        <dbReference type="ChEBI" id="CHEBI:30616"/>
        <dbReference type="ChEBI" id="CHEBI:43474"/>
        <dbReference type="ChEBI" id="CHEBI:456216"/>
        <dbReference type="EC" id="3.6.4.13"/>
    </reaction>
</comment>
<dbReference type="PROSITE" id="PS50188">
    <property type="entry name" value="B302_SPRY"/>
    <property type="match status" value="1"/>
</dbReference>
<keyword evidence="4 10" id="KW-0378">Hydrolase</keyword>
<protein>
    <recommendedName>
        <fullName evidence="10">ATP-dependent RNA helicase</fullName>
        <ecNumber evidence="10">3.6.4.13</ecNumber>
    </recommendedName>
</protein>
<evidence type="ECO:0000256" key="8">
    <source>
        <dbReference type="ARBA" id="ARBA00022884"/>
    </source>
</evidence>
<dbReference type="PROSITE" id="PS51195">
    <property type="entry name" value="Q_MOTIF"/>
    <property type="match status" value="1"/>
</dbReference>
<dbReference type="InterPro" id="IPR014014">
    <property type="entry name" value="RNA_helicase_DEAD_Q_motif"/>
</dbReference>
<dbReference type="InterPro" id="IPR001870">
    <property type="entry name" value="B30.2/SPRY"/>
</dbReference>
<dbReference type="GO" id="GO:0003723">
    <property type="term" value="F:RNA binding"/>
    <property type="evidence" value="ECO:0007669"/>
    <property type="project" value="UniProtKB-UniRule"/>
</dbReference>
<dbReference type="PANTHER" id="PTHR24031">
    <property type="entry name" value="RNA HELICASE"/>
    <property type="match status" value="1"/>
</dbReference>
<evidence type="ECO:0000256" key="3">
    <source>
        <dbReference type="ARBA" id="ARBA00022741"/>
    </source>
</evidence>
<feature type="domain" description="Helicase ATP-binding" evidence="12">
    <location>
        <begin position="317"/>
        <end position="457"/>
    </location>
</feature>
<dbReference type="SMART" id="SM00490">
    <property type="entry name" value="HELICc"/>
    <property type="match status" value="1"/>
</dbReference>
<evidence type="ECO:0000259" key="11">
    <source>
        <dbReference type="PROSITE" id="PS50188"/>
    </source>
</evidence>
<dbReference type="InterPro" id="IPR043136">
    <property type="entry name" value="B30.2/SPRY_sf"/>
</dbReference>
<dbReference type="PROSITE" id="PS51194">
    <property type="entry name" value="HELICASE_CTER"/>
    <property type="match status" value="1"/>
</dbReference>
<evidence type="ECO:0000256" key="1">
    <source>
        <dbReference type="ARBA" id="ARBA00008765"/>
    </source>
</evidence>
<dbReference type="Pfam" id="PF00271">
    <property type="entry name" value="Helicase_C"/>
    <property type="match status" value="1"/>
</dbReference>
<keyword evidence="2" id="KW-0540">Nuclease</keyword>
<dbReference type="Gene3D" id="2.60.120.920">
    <property type="match status" value="1"/>
</dbReference>
<dbReference type="InterPro" id="IPR003877">
    <property type="entry name" value="SPRY_dom"/>
</dbReference>
<dbReference type="SMART" id="SM00487">
    <property type="entry name" value="DEXDc"/>
    <property type="match status" value="1"/>
</dbReference>
<keyword evidence="8 10" id="KW-0694">RNA-binding</keyword>
<keyword evidence="6" id="KW-0269">Exonuclease</keyword>
<evidence type="ECO:0000313" key="16">
    <source>
        <dbReference type="WBParaSite" id="SMUV_0000029501-mRNA-1"/>
    </source>
</evidence>
<keyword evidence="15" id="KW-1185">Reference proteome</keyword>
<dbReference type="SUPFAM" id="SSF52540">
    <property type="entry name" value="P-loop containing nucleoside triphosphate hydrolases"/>
    <property type="match status" value="2"/>
</dbReference>
<dbReference type="InterPro" id="IPR013320">
    <property type="entry name" value="ConA-like_dom_sf"/>
</dbReference>
<comment type="similarity">
    <text evidence="1">Belongs to the DEAD box helicase family. DDX1 subfamily.</text>
</comment>
<keyword evidence="5 10" id="KW-0347">Helicase</keyword>